<dbReference type="KEGG" id="pno:SNOG_09986"/>
<name>A0A7U2I4M5_PHANO</name>
<dbReference type="RefSeq" id="XP_001800270.1">
    <property type="nucleotide sequence ID" value="XM_001800218.1"/>
</dbReference>
<reference evidence="2" key="1">
    <citation type="journal article" date="2021" name="BMC Genomics">
        <title>Chromosome-level genome assembly and manually-curated proteome of model necrotroph Parastagonospora nodorum Sn15 reveals a genome-wide trove of candidate effector homologs, and redundancy of virulence-related functions within an accessory chromosome.</title>
        <authorList>
            <person name="Bertazzoni S."/>
            <person name="Jones D.A.B."/>
            <person name="Phan H.T."/>
            <person name="Tan K.-C."/>
            <person name="Hane J.K."/>
        </authorList>
    </citation>
    <scope>NUCLEOTIDE SEQUENCE [LARGE SCALE GENOMIC DNA]</scope>
    <source>
        <strain evidence="2">SN15 / ATCC MYA-4574 / FGSC 10173)</strain>
    </source>
</reference>
<dbReference type="VEuPathDB" id="FungiDB:JI435_099860"/>
<proteinExistence type="predicted"/>
<protein>
    <submittedName>
        <fullName evidence="1">Uncharacterized protein</fullName>
    </submittedName>
</protein>
<dbReference type="OrthoDB" id="3794999at2759"/>
<evidence type="ECO:0000313" key="1">
    <source>
        <dbReference type="EMBL" id="QRD03216.1"/>
    </source>
</evidence>
<dbReference type="AlphaFoldDB" id="A0A7U2I4M5"/>
<dbReference type="EMBL" id="CP069037">
    <property type="protein sequence ID" value="QRD03216.1"/>
    <property type="molecule type" value="Genomic_DNA"/>
</dbReference>
<organism evidence="1 2">
    <name type="scientific">Phaeosphaeria nodorum (strain SN15 / ATCC MYA-4574 / FGSC 10173)</name>
    <name type="common">Glume blotch fungus</name>
    <name type="synonym">Parastagonospora nodorum</name>
    <dbReference type="NCBI Taxonomy" id="321614"/>
    <lineage>
        <taxon>Eukaryota</taxon>
        <taxon>Fungi</taxon>
        <taxon>Dikarya</taxon>
        <taxon>Ascomycota</taxon>
        <taxon>Pezizomycotina</taxon>
        <taxon>Dothideomycetes</taxon>
        <taxon>Pleosporomycetidae</taxon>
        <taxon>Pleosporales</taxon>
        <taxon>Pleosporineae</taxon>
        <taxon>Phaeosphaeriaceae</taxon>
        <taxon>Parastagonospora</taxon>
    </lineage>
</organism>
<dbReference type="Proteomes" id="UP000663193">
    <property type="component" value="Chromosome 15"/>
</dbReference>
<gene>
    <name evidence="1" type="ORF">JI435_099860</name>
</gene>
<evidence type="ECO:0000313" key="2">
    <source>
        <dbReference type="Proteomes" id="UP000663193"/>
    </source>
</evidence>
<sequence>MPLTTTANSPPLYPDEPFAYPTRLRIKSHYGYNVYQLYAYPKPRPKETIVQLQTTIPALVTHILGRTWHDELNGDDFLSVLQPNWTESDEHDVALRIFRAGGALLSNAFANGQLWLFDDGFRHWYAAEQQKKYIFGWPDGGGVWVLHLPPLPPMRIAGRMSGMVYEDERCQPGDYGRFHYNNACDGSSFHGK</sequence>
<keyword evidence="2" id="KW-1185">Reference proteome</keyword>
<accession>A0A7U2I4M5</accession>